<reference evidence="2 3" key="1">
    <citation type="submission" date="2016-04" db="EMBL/GenBank/DDBJ databases">
        <title>Draft genome of Fonsecaea erecta CBS 125763.</title>
        <authorList>
            <person name="Weiss V.A."/>
            <person name="Vicente V.A."/>
            <person name="Raittz R.T."/>
            <person name="Moreno L.F."/>
            <person name="De Souza E.M."/>
            <person name="Pedrosa F.O."/>
            <person name="Steffens M.B."/>
            <person name="Faoro H."/>
            <person name="Tadra-Sfeir M.Z."/>
            <person name="Najafzadeh M.J."/>
            <person name="Felipe M.S."/>
            <person name="Teixeira M."/>
            <person name="Sun J."/>
            <person name="Xi L."/>
            <person name="Gomes R."/>
            <person name="De Azevedo C.M."/>
            <person name="Salgado C.G."/>
            <person name="Da Silva M.B."/>
            <person name="Nascimento M.F."/>
            <person name="Queiroz-Telles F."/>
            <person name="Attili D.S."/>
            <person name="Gorbushina A."/>
        </authorList>
    </citation>
    <scope>NUCLEOTIDE SEQUENCE [LARGE SCALE GENOMIC DNA]</scope>
    <source>
        <strain evidence="2 3">CBS 125763</strain>
    </source>
</reference>
<dbReference type="AlphaFoldDB" id="A0A178Z544"/>
<organism evidence="2 3">
    <name type="scientific">Fonsecaea erecta</name>
    <dbReference type="NCBI Taxonomy" id="1367422"/>
    <lineage>
        <taxon>Eukaryota</taxon>
        <taxon>Fungi</taxon>
        <taxon>Dikarya</taxon>
        <taxon>Ascomycota</taxon>
        <taxon>Pezizomycotina</taxon>
        <taxon>Eurotiomycetes</taxon>
        <taxon>Chaetothyriomycetidae</taxon>
        <taxon>Chaetothyriales</taxon>
        <taxon>Herpotrichiellaceae</taxon>
        <taxon>Fonsecaea</taxon>
    </lineage>
</organism>
<dbReference type="Proteomes" id="UP000078343">
    <property type="component" value="Unassembled WGS sequence"/>
</dbReference>
<protein>
    <submittedName>
        <fullName evidence="2">Uncharacterized protein</fullName>
    </submittedName>
</protein>
<evidence type="ECO:0000313" key="2">
    <source>
        <dbReference type="EMBL" id="OAP54586.1"/>
    </source>
</evidence>
<sequence length="151" mass="17027">MATSLSTWMSSSSISSMSFTNNTSNNTTELVFEKRPLPTLPKNPSDGTVSTQRVSVLSAALQSQEERDCQQQLDLRFVRRAILSRELDDEVLRRAIFACRNSGRASTVGSLLVLLPTDLQARQRAEIFVSLRRPEYPDIPDDSDNIRCTFW</sequence>
<evidence type="ECO:0000313" key="3">
    <source>
        <dbReference type="Proteomes" id="UP000078343"/>
    </source>
</evidence>
<keyword evidence="3" id="KW-1185">Reference proteome</keyword>
<feature type="region of interest" description="Disordered" evidence="1">
    <location>
        <begin position="1"/>
        <end position="20"/>
    </location>
</feature>
<name>A0A178Z544_9EURO</name>
<dbReference type="EMBL" id="LVYI01000013">
    <property type="protein sequence ID" value="OAP54586.1"/>
    <property type="molecule type" value="Genomic_DNA"/>
</dbReference>
<evidence type="ECO:0000256" key="1">
    <source>
        <dbReference type="SAM" id="MobiDB-lite"/>
    </source>
</evidence>
<dbReference type="RefSeq" id="XP_018687953.1">
    <property type="nucleotide sequence ID" value="XM_018842540.1"/>
</dbReference>
<dbReference type="GeneID" id="30015202"/>
<proteinExistence type="predicted"/>
<accession>A0A178Z544</accession>
<dbReference type="OrthoDB" id="10383072at2759"/>
<comment type="caution">
    <text evidence="2">The sequence shown here is derived from an EMBL/GenBank/DDBJ whole genome shotgun (WGS) entry which is preliminary data.</text>
</comment>
<gene>
    <name evidence="2" type="ORF">AYL99_11034</name>
</gene>